<dbReference type="InterPro" id="IPR009030">
    <property type="entry name" value="Growth_fac_rcpt_cys_sf"/>
</dbReference>
<feature type="domain" description="EGF-like" evidence="4">
    <location>
        <begin position="6071"/>
        <end position="6109"/>
    </location>
</feature>
<feature type="disulfide bond" evidence="2">
    <location>
        <begin position="1143"/>
        <end position="1153"/>
    </location>
</feature>
<feature type="disulfide bond" evidence="2">
    <location>
        <begin position="5429"/>
        <end position="5439"/>
    </location>
</feature>
<feature type="domain" description="EGF-like" evidence="4">
    <location>
        <begin position="1501"/>
        <end position="1539"/>
    </location>
</feature>
<feature type="domain" description="EGF-like" evidence="4">
    <location>
        <begin position="2039"/>
        <end position="2072"/>
    </location>
</feature>
<evidence type="ECO:0000313" key="6">
    <source>
        <dbReference type="EMBL" id="OXU23229.1"/>
    </source>
</evidence>
<dbReference type="SMART" id="SM00181">
    <property type="entry name" value="EGF"/>
    <property type="match status" value="119"/>
</dbReference>
<dbReference type="SMART" id="SM00179">
    <property type="entry name" value="EGF_CA"/>
    <property type="match status" value="16"/>
</dbReference>
<feature type="domain" description="EGF-like" evidence="4">
    <location>
        <begin position="5147"/>
        <end position="5185"/>
    </location>
</feature>
<feature type="domain" description="EGF-like" evidence="4">
    <location>
        <begin position="2884"/>
        <end position="2922"/>
    </location>
</feature>
<dbReference type="OrthoDB" id="4405280at2759"/>
<feature type="domain" description="EGF-like" evidence="4">
    <location>
        <begin position="2206"/>
        <end position="2243"/>
    </location>
</feature>
<organism evidence="6 7">
    <name type="scientific">Trichomalopsis sarcophagae</name>
    <dbReference type="NCBI Taxonomy" id="543379"/>
    <lineage>
        <taxon>Eukaryota</taxon>
        <taxon>Metazoa</taxon>
        <taxon>Ecdysozoa</taxon>
        <taxon>Arthropoda</taxon>
        <taxon>Hexapoda</taxon>
        <taxon>Insecta</taxon>
        <taxon>Pterygota</taxon>
        <taxon>Neoptera</taxon>
        <taxon>Endopterygota</taxon>
        <taxon>Hymenoptera</taxon>
        <taxon>Apocrita</taxon>
        <taxon>Proctotrupomorpha</taxon>
        <taxon>Chalcidoidea</taxon>
        <taxon>Pteromalidae</taxon>
        <taxon>Pteromalinae</taxon>
        <taxon>Trichomalopsis</taxon>
    </lineage>
</organism>
<feature type="domain" description="EGF-like" evidence="4">
    <location>
        <begin position="4728"/>
        <end position="4766"/>
    </location>
</feature>
<feature type="domain" description="EGF-like" evidence="4">
    <location>
        <begin position="2461"/>
        <end position="2499"/>
    </location>
</feature>
<dbReference type="GO" id="GO:0005509">
    <property type="term" value="F:calcium ion binding"/>
    <property type="evidence" value="ECO:0007669"/>
    <property type="project" value="InterPro"/>
</dbReference>
<evidence type="ECO:0000259" key="5">
    <source>
        <dbReference type="PROSITE" id="PS51390"/>
    </source>
</evidence>
<feature type="domain" description="EGF-like" evidence="4">
    <location>
        <begin position="5042"/>
        <end position="5080"/>
    </location>
</feature>
<keyword evidence="3" id="KW-0732">Signal</keyword>
<feature type="domain" description="EGF-like" evidence="4">
    <location>
        <begin position="3989"/>
        <end position="4028"/>
    </location>
</feature>
<feature type="domain" description="EGF-like" evidence="4">
    <location>
        <begin position="4513"/>
        <end position="4551"/>
    </location>
</feature>
<feature type="domain" description="EGF-like" evidence="4">
    <location>
        <begin position="6548"/>
        <end position="6585"/>
    </location>
</feature>
<gene>
    <name evidence="6" type="ORF">TSAR_016665</name>
</gene>
<feature type="domain" description="EGF-like" evidence="4">
    <location>
        <begin position="1288"/>
        <end position="1326"/>
    </location>
</feature>
<dbReference type="SUPFAM" id="SSF90148">
    <property type="entry name" value="DPY module"/>
    <property type="match status" value="38"/>
</dbReference>
<feature type="disulfide bond" evidence="2">
    <location>
        <begin position="4898"/>
        <end position="4908"/>
    </location>
</feature>
<dbReference type="PROSITE" id="PS51390">
    <property type="entry name" value="WAP"/>
    <property type="match status" value="1"/>
</dbReference>
<feature type="disulfide bond" evidence="2">
    <location>
        <begin position="4575"/>
        <end position="4585"/>
    </location>
</feature>
<feature type="domain" description="EGF-like" evidence="4">
    <location>
        <begin position="5367"/>
        <end position="5405"/>
    </location>
</feature>
<name>A0A232EY65_9HYME</name>
<dbReference type="GO" id="GO:0005576">
    <property type="term" value="C:extracellular region"/>
    <property type="evidence" value="ECO:0007669"/>
    <property type="project" value="InterPro"/>
</dbReference>
<feature type="domain" description="EGF-like" evidence="4">
    <location>
        <begin position="1612"/>
        <end position="1650"/>
    </location>
</feature>
<feature type="domain" description="EGF-like" evidence="4">
    <location>
        <begin position="1779"/>
        <end position="1816"/>
    </location>
</feature>
<feature type="domain" description="EGF-like" evidence="4">
    <location>
        <begin position="4097"/>
        <end position="4135"/>
    </location>
</feature>
<feature type="domain" description="EGF-like" evidence="4">
    <location>
        <begin position="3321"/>
        <end position="3360"/>
    </location>
</feature>
<feature type="domain" description="EGF-like" evidence="4">
    <location>
        <begin position="6277"/>
        <end position="6315"/>
    </location>
</feature>
<feature type="domain" description="EGF-like" evidence="4">
    <location>
        <begin position="1245"/>
        <end position="1282"/>
    </location>
</feature>
<dbReference type="PROSITE" id="PS50026">
    <property type="entry name" value="EGF_3"/>
    <property type="match status" value="65"/>
</dbReference>
<feature type="domain" description="EGF-like" evidence="4">
    <location>
        <begin position="4620"/>
        <end position="4659"/>
    </location>
</feature>
<feature type="domain" description="EGF-like" evidence="4">
    <location>
        <begin position="6488"/>
        <end position="6527"/>
    </location>
</feature>
<proteinExistence type="predicted"/>
<comment type="caution">
    <text evidence="2">Lacks conserved residue(s) required for the propagation of feature annotation.</text>
</comment>
<dbReference type="InterPro" id="IPR008197">
    <property type="entry name" value="WAP_dom"/>
</dbReference>
<dbReference type="SUPFAM" id="SSF57184">
    <property type="entry name" value="Growth factor receptor domain"/>
    <property type="match status" value="2"/>
</dbReference>
<comment type="caution">
    <text evidence="6">The sequence shown here is derived from an EMBL/GenBank/DDBJ whole genome shotgun (WGS) entry which is preliminary data.</text>
</comment>
<feature type="domain" description="EGF-like" evidence="4">
    <location>
        <begin position="394"/>
        <end position="433"/>
    </location>
</feature>
<keyword evidence="7" id="KW-1185">Reference proteome</keyword>
<feature type="domain" description="EGF-like" evidence="4">
    <location>
        <begin position="3760"/>
        <end position="3798"/>
    </location>
</feature>
<feature type="domain" description="EGF-like" evidence="4">
    <location>
        <begin position="1080"/>
        <end position="1119"/>
    </location>
</feature>
<feature type="domain" description="EGF-like" evidence="4">
    <location>
        <begin position="547"/>
        <end position="586"/>
    </location>
</feature>
<feature type="domain" description="EGF-like" evidence="4">
    <location>
        <begin position="1394"/>
        <end position="1433"/>
    </location>
</feature>
<feature type="domain" description="EGF-like" evidence="4">
    <location>
        <begin position="761"/>
        <end position="800"/>
    </location>
</feature>
<feature type="domain" description="EGF-like" evidence="4">
    <location>
        <begin position="868"/>
        <end position="907"/>
    </location>
</feature>
<feature type="domain" description="EGF-like" evidence="4">
    <location>
        <begin position="4407"/>
        <end position="4445"/>
    </location>
</feature>
<feature type="domain" description="EGF-like" evidence="4">
    <location>
        <begin position="4572"/>
        <end position="4609"/>
    </location>
</feature>
<feature type="chain" id="PRO_5012353284" evidence="3">
    <location>
        <begin position="21"/>
        <end position="6594"/>
    </location>
</feature>
<dbReference type="Proteomes" id="UP000215335">
    <property type="component" value="Unassembled WGS sequence"/>
</dbReference>
<feature type="disulfide bond" evidence="2">
    <location>
        <begin position="1248"/>
        <end position="1258"/>
    </location>
</feature>
<feature type="domain" description="EGF-like" evidence="4">
    <location>
        <begin position="2836"/>
        <end position="2873"/>
    </location>
</feature>
<feature type="disulfide bond" evidence="2">
    <location>
        <begin position="2209"/>
        <end position="2219"/>
    </location>
</feature>
<feature type="disulfide bond" evidence="2">
    <location>
        <begin position="5104"/>
        <end position="5114"/>
    </location>
</feature>
<feature type="domain" description="EGF-like" evidence="4">
    <location>
        <begin position="1932"/>
        <end position="1970"/>
    </location>
</feature>
<keyword evidence="1 2" id="KW-1015">Disulfide bond</keyword>
<feature type="domain" description="EGF-like" evidence="4">
    <location>
        <begin position="2670"/>
        <end position="2709"/>
    </location>
</feature>
<feature type="domain" description="EGF-like" evidence="4">
    <location>
        <begin position="2254"/>
        <end position="2292"/>
    </location>
</feature>
<dbReference type="Pfam" id="PF21164">
    <property type="entry name" value="Dumpy_DPY"/>
    <property type="match status" value="53"/>
</dbReference>
<dbReference type="InterPro" id="IPR001881">
    <property type="entry name" value="EGF-like_Ca-bd_dom"/>
</dbReference>
<feature type="disulfide bond" evidence="2">
    <location>
        <begin position="1782"/>
        <end position="1792"/>
    </location>
</feature>
<feature type="domain" description="WAP" evidence="5">
    <location>
        <begin position="4854"/>
        <end position="4912"/>
    </location>
</feature>
<dbReference type="EMBL" id="NNAY01001686">
    <property type="protein sequence ID" value="OXU23229.1"/>
    <property type="molecule type" value="Genomic_DNA"/>
</dbReference>
<feature type="disulfide bond" evidence="2">
    <location>
        <begin position="3384"/>
        <end position="3394"/>
    </location>
</feature>
<dbReference type="STRING" id="543379.A0A232EY65"/>
<feature type="domain" description="EGF-like" evidence="4">
    <location>
        <begin position="5101"/>
        <end position="5138"/>
    </location>
</feature>
<feature type="domain" description="EGF-like" evidence="4">
    <location>
        <begin position="2627"/>
        <end position="2664"/>
    </location>
</feature>
<dbReference type="PANTHER" id="PTHR22963">
    <property type="entry name" value="ENDOGLIN-RELATED"/>
    <property type="match status" value="1"/>
</dbReference>
<feature type="disulfide bond" evidence="2">
    <location>
        <begin position="4052"/>
        <end position="4062"/>
    </location>
</feature>
<feature type="domain" description="EGF-like" evidence="4">
    <location>
        <begin position="117"/>
        <end position="153"/>
    </location>
</feature>
<feature type="domain" description="EGF-like" evidence="4">
    <location>
        <begin position="1140"/>
        <end position="1174"/>
    </location>
</feature>
<feature type="domain" description="EGF-like" evidence="4">
    <location>
        <begin position="4836"/>
        <end position="4874"/>
    </location>
</feature>
<feature type="domain" description="EGF-like" evidence="4">
    <location>
        <begin position="4156"/>
        <end position="4193"/>
    </location>
</feature>
<feature type="domain" description="EGF-like" evidence="4">
    <location>
        <begin position="3193"/>
        <end position="3231"/>
    </location>
</feature>
<feature type="domain" description="EGF-like" evidence="4">
    <location>
        <begin position="2777"/>
        <end position="2815"/>
    </location>
</feature>
<reference evidence="6 7" key="1">
    <citation type="journal article" date="2017" name="Curr. Biol.">
        <title>The Evolution of Venom by Co-option of Single-Copy Genes.</title>
        <authorList>
            <person name="Martinson E.O."/>
            <person name="Mrinalini"/>
            <person name="Kelkar Y.D."/>
            <person name="Chang C.H."/>
            <person name="Werren J.H."/>
        </authorList>
    </citation>
    <scope>NUCLEOTIDE SEQUENCE [LARGE SCALE GENOMIC DNA]</scope>
    <source>
        <strain evidence="6 7">Alberta</strain>
        <tissue evidence="6">Whole body</tissue>
    </source>
</reference>
<protein>
    <submittedName>
        <fullName evidence="6">Uncharacterized protein</fullName>
    </submittedName>
</protein>
<feature type="domain" description="EGF-like" evidence="4">
    <location>
        <begin position="2147"/>
        <end position="2185"/>
    </location>
</feature>
<feature type="domain" description="EGF-like" evidence="4">
    <location>
        <begin position="5679"/>
        <end position="5717"/>
    </location>
</feature>
<accession>A0A232EY65</accession>
<feature type="domain" description="EGF-like" evidence="4">
    <location>
        <begin position="6382"/>
        <end position="6420"/>
    </location>
</feature>
<feature type="domain" description="EGF-like" evidence="4">
    <location>
        <begin position="3088"/>
        <end position="3126"/>
    </location>
</feature>
<feature type="disulfide bond" evidence="2">
    <location>
        <begin position="2839"/>
        <end position="2849"/>
    </location>
</feature>
<feature type="disulfide bond" evidence="2">
    <location>
        <begin position="1563"/>
        <end position="1573"/>
    </location>
</feature>
<feature type="domain" description="EGF-like" evidence="4">
    <location>
        <begin position="5963"/>
        <end position="6001"/>
    </location>
</feature>
<feature type="domain" description="EGF-like" evidence="4">
    <location>
        <begin position="1186"/>
        <end position="1224"/>
    </location>
</feature>
<sequence length="6594" mass="698183">MLPVALCIACFLVNVNKARTDYVKCTTDEACPAQLACINQQCLNPCTIGSPCEYSDECIVEQHRAVCFKVTERNSTGCPYCPSGTECDPIQKTCVKVGCTSDWDCPLSQACVDRSCQEPCKLKNPCAAHAVCINTNHGTDCSCEDGYHGNGFSACSPVESPKNVCQYNEDCPPNKLCDRLNRRCIHVCSEDSCGDNAECYVENHQARCRCPEGYEGRPQIACYEVSHSPCTPSPCGLNALCELDNGSPICFCPKGLTGNPFEQCIPEGEQCQHNPCGFNSGCRVVSGQVTCFCLPGYEGQPPHTPCELKNTPCDPSPCGPNTQCTVLDNGFSKCTCQPGYVESPNTIRGCIPQTNPCEPNVCGENAVCDSYRTPPCYCPAGTAGNPYKSCNAVGVGLCQPGPCGVNADCYVSDNQEHCYCKYGYYGDAYQGCHEPPRSPCSPNPCGHNAECKITPDNQALCECHPGTSGDPSSPNGCDRPECLHDDECSSNQACMAYRCQDACVGACGINADCHVEEHRPLCSCPEGLEGNPLYRCSEPYGPPPDSSKNPCAPSPCGHNTLCQVIGSRAVCSCLPDFQGDPQTGCRQECSTNSDCPSDMACLDYKCINPCSLGTVCGVNAHCKCAYHTPTCECNDNYFGNPFIRCTPKPHITTDGRNVTRPCKPSPCGDYNSCTDFTGTVAMCGTCNYPDNLHNPFCRPECLCNADCPFDRACIGWKCADPCLGSCGENAHCRVVHHTPVCSCPLGLNGDPYRGCYQAADEPDPCSLAQCGANARCIEQNGVTTCQCAPEYYGNPYVACHLECLQNSDCGLNLACSNHKCVNPCEGACGKDASCDVINHSPVCYCDADSTGNPFQYCTRFPYGPPAPKPSTCDPSPCGANSRCTLSDQGYATCSCLPGFRGIPPLCSPECVVSSDCLQIQTCVNMKCVNPCNSVCGHGALCSVINHNPICTCPPGQLGDPFFKCYTDDGREEPEAPSSCSPSPCGPHSVCQVKMGRPVCSCQSNFIGVPPNCRPECLISQECPTDMACVSFKCVHPCPSSCGSNSECTIINHTPYCSCKPGFEGDAFVGCTPKPAPPAIPVNPCDTLNCGNNAFCTVHDGVPRCNCIPPYIGNPYSGCRPECMMNSDCVSNLACINQHCRDPCQGVCGINAICEVINHVPSCSCQPGFTGEPFQSCTPERQNEGNLPEPCSPSPCGPYSICRVQSDRAVCSCSPGYQGSPPSCRPECLVSSECSPHLSCIQQKCSDPCRDACGLNAHCIVSNHNPICSCPKGFTGDPFLQCVREIVTKPEPCVPSPCGPNSVCRVQDDRAVCSCNRGMIGAPPNCRPECLIDQDCPSYLACGQNNKCADPCVGSCGVNAKCSVHNHRVECQCYEGYEGDPFSGCIARAPVTEMPYMPCNPSPCGVNAICTERNGAGSCTCPTDYVGDPYVSCRPECVQNTDCPHSKACINNKCKNPCTGACGLNAECQVFNHQATCSCLTGYTGDPLNACHIPAPTPPEPEVNPCNPSPCGPYSNCREVGGHAACTCQQNYIGTPPSCRPECVVSADCPQNRACINQRCGDPCVQTCGAGANCQVINHNPVCTCPNGYTGNPLFNCILFEGKNPPPYLPPADENPCATAICGPNSQCRAVDGVPACSCLPNFVGRAPNCRPECLINEECPGNLACQNERCIDPCPGSCGVNTMCNVVKHNPVCICDEGYTGDPFRECTPIYTTLTTTERPTPCNPSPCGANAVCNERNGVGSCTCIPEYFGDPYTGCRPECVTNSDCDRTLACLNNKCINPCQNTCGPNASCRVINHAPSCACLPEYTGDPITGCVPKGRVTDRPIIDACDPSPCGPNSNCRTLNDHAVCSCQTGFVGTPPTCRPECTGSSECPQNKACIDNKCADPCPGTCGQNTKCMVLNHNPICSCANGYSGDPFRICSKIEVTTPAPRGNPCVPNPCGPNSQCREINLQPACSCLANFMGRPPNCRPECTQNSECPSTAACINQRCKNPCPGACGDFARCSVLNHQPICTCPDGYVGDPSIQCTLPLITTTEEPPSNPCVPNPCGPNAQCRERNGAGACACQPDFFGDPYDNQQGCRRECETNNDCLSHLACTGFKCVDPCAGSCGVLAICTVQNHIPTCTCPSGFTGDPYYACEEGRTPAPPTDPCSPSPCGPNSKCRSTNGQPVCTCLPNYIGEPPQCRPECRVSAECAPSLACINNKCADPCPNTCGLRAQCTVKNHSPICTCPPGFTGNPFSQCLEMPRDEIPTERPPSCNPSPCGPNSLCQLISGTPACSCLPNYIGIPPDCRPECVLNSECKSEQACLQNKCQDPCNGSCGLYAQCHVLNHIPVCTCIEGFTGDPFSQCSPVPSSPPTPPNPCNPSPCGPNAVCNNGDCECLPEYVGNPFEACRPECILSSECPRDKMCIRNKCRNPCPGTCGQNAQCDMINHIPVCSCPPDYMGDPFIACRLKPTGPPPSADPCNPSPCGPNSVCKNTDGRAACSCIPSYIGTPPSCRPECVVSSECSATRSCVNYKCTDPCLGSCGLNARCEVINHSPICSCLPGQTGDPFKSCFEIPATSRPAIPNAPCSPSPCGPNSICQAVGDEASCSCLENYVGQPPNCRPECLINPDCHSSRACINEKCQDPCVGSCGENAECSVINHAAICTCSRGYTGNPFVQCLPFVESVPNPCEPSPCGSNAVCQRKDNAGSCTCIDDYHGNPYEGCQPECTHSSDCQTNKACLRNKCVDPCPGICGTNAQCSVINHIPTCTCQPGFVGDPFSGCSFEAVTAPTPRVDPCSPSPCGPNSICRQINDQAVCTCQDKFLGSPPNCKPECLVNSECPQNRACYKNKCNDPCPGTCGIGAQCRVINHNPLCSCPPGTTGDPFSRCEEHAITPPPTPTQDPCTPNPCGLYSECRKIGNQAACSCKTNYIGAPPNCRPECVVNTDCASNQACIFEKCRDPCIGSCGTNADCHVQNHIPTCLCQPDYTGDPFTLCSPAEVMPPPGKNDDECQCGNNAQCENGICKCLPNYVGDPYTSCRPECTTNSECSRTKSCINQRCKDPCIGTCGNNARCNVVNHLPMCSCPPDMTGNPFSQCKPFSKVPATQPCSPSPCGPNSICKVIENHAVCSCQPSFSGSPPACRPECVVTSECPLDQACLNSKCRDPCPGSCGQNAKCQVISHNPICSCYERYTGDPFTSCYPIPVEPPKPENPCSPSPCGPNAECQVRGDTFACSCLQNYVGVPPNCRPECTINPECPPHLACMQQRCRNPCDGICGVNAQCSVVNHNAVCSCNENFKGDPFSLCQPVGKVLQAKNKTSTNENKKQHLLPVEDYPADNRNPCVPSPCGSNAVCREQNGAGSCTCLPDYQGDPYVACRPECTSNSDCLSTLACVNSKCVDPCPGVCGFNAQCHPVNHVPTCSCLPGHTGDAFRICSQPVSYHSNTINPLSDAPAVPKNHCNPSPCGPCSQCRVVNDQAVCSCLSTCIGSPPSCRAECTVNDECAPHLACVNQKCVSPCPGICGQNAQCKAINHSPICVCNPGLTGDPFTRCTPNPIGNDYYPTTKPVLPQENPCLPSPCGLYSNCNNNGGLASCACLPHCLGSPPNCRPECTVNSDCPMHLACNNDRCRDPCAGSCGFSALCSVHNHVPVCACPPGFTGDPFTGCRQEPITAAPIVHDDPCQPNPCGSNARCDNGRCTCLAGYHGDPYYQCRPECVLNSDCPSNKACQNQKCVDPCVGACAPTAVCNTYNHVIMCSCPQGMTGNAFIQCTVLADIEVNVNPCLPSPCGPNSQCQAINGQAVCACVQGYLGSPPTCRPECVVNSDCSKDEACSNQKCIDPCLGACGLRAECRVINHNPICSCPVNFVGSPFTQCRPDFKPNDYEPERPSCGPNAQLQTGVNGNPACACLPDYVGEPPNCRPECINNVECPTHQACIRNKCADPCVGSCGLNANCHVVSHTPMCVCLEGHTGDPFTMCIHSPPCKLTRDLYFTNFLPTFLAPTDYPVEVLSPCTPSPCGTNAICKEQNGVGSCQCLPDYFGNPYEGCRPECTLSSDCLSNLACMRMKCQNPCPGTCGQNADCQVINHSPSCSCPSGFTGDPFRHCRPYQAPNINDRPTDPCNPSTCGPNSNCRVVNGQAVCSCQASYVGTPPSCRPECVLGSECPSNKACINQKCVNPCPGPCGLNAICRVINHSPICSCNPGHTGDPFSRCFMMDKPIIEVVDPCVPSPCGPYAECRRVGNLASCSCSANYVGSPPACRPECSINSDCPSNQACMNEKCRDPCPGSCGIGAVCSCVNHTPICSCPPSYTGDPFTSCQPTPPATQPTLDDPCNPSPCGSNALCRNGVCSCLPQYQGDPYVGCRPECVLNTDCPLNKACSNFKCIDPCPGTCGSSATCNVYNHIPICTCPEGTRGNAFVACYPYEEPIRNPCNPSPCGPNSVCREINQQAVCSCLSGYLGSPPSCRPECTQSSECPRDRACSNQKCIDPCVGACGVRAQCQVINHNPICSCPQQFTGNPFTLCQIIQAVVEDTPTNPCQPSPCGPNSQCQAINDSPSCSCLPDFIGSPPNCRPECISNNECANNLACINQKCKDPCVGSCGLNAECRVVSHTPMCICPNGYTGDPFSQCLIRPIANYPVENVDPCIPSPCGSNAVCRKQNNVGSCTCMEDYTGNPYEGCRPECVVSSDCTANLACIRNKCRDPCPGTCGLNAECQVVNHLPSCTCMNGFTGDPFRYCNRVQIMDNAPLLPEACRPSPCGPNSVCRPINGQSVCSCAPGYIGNPPGCRPECTVSSECAPNQACLNQKCVNPCPTPCGRNTNCAVNNHSPFCTCKDGFTGDPFSSCFPMQKPIDIQPTPVNPCLPSPCGQYSECRDNGGFPACSCQTNYIGSPPNCRPECSIHSDCPSNQACINQKCRDPCPGSCGYGAECRVVNHVPTCLCPSGFTGDPFVSCSYKPRPEDVVVSDPCNPSPCGRNAECRNGICSCQPEYQGDPHIECRPECVLNSDCAFNQACINNKCKDPCPGVCGQNAECNVFNHVPMCSCPPKTTGNAFISCTPVRDPIITEPCSPSPCGPNSLCRPINSQPVCSCVPGYIGSPPTCRPECIRSSDCNRNEACTNQKCMDPCPGTCGIGSQCQVINHSPICSCPQGFTGDPFIRCLPMQPEDTPVTNPCQPSPCGLNSICQVVNDQASCTCMADFIGQPPNCRAECISNNDCAFNLACKNRKCVDPCPGSCGANAECYVVSHAPMCSCLQSYTGDPFTQCYPQPIVPVQISTPCTPSPCGANAVCKEQNGAGSCTCLTDYIGNPYEGCRPECSSSSDCPANLACIRNKCKDPCPGTCGQNAVCQVVNHLPSCTCLPRYTGDPFSYCREEIQADVVPKDPCTDVVPKDPCSSSPCGPNSDCRVNNGQAVCSCKPQYIGTPPGCRPECTINLECPSDKACVNQKCTNPCNNVCGRNANCRVVNHSPICTCSNGFTGDPFTSCFPNEIQNIPPSIVQPCVPSPCGPNSECREVGGTAVCTCQQNYIGVAPNCRPECTVNTDCPSNLACIRNRCADPCPGSCGFEAICNVFNHIPVCTCREGYTGDPFSSCQPKPIQSDPIVTDLCNPSPCGPNANCRDGICTCQSEFTGDPYIGCRPECVGNEECAYNQACVRNKCVDPCIGTCGQNAQCLTTNHIPICSCPPGTSGNAFVACNPYEVTVTNPCSPSPCGQNSHCREINGIAICKCIEGFIGSPPSCRPECVGSSECPQNLACINQKCKDPCPGTCGLNTQCLVKNHNPICTCRPGFVGNPFVSCSPQMDTPTPPEPVNPCYPSPCGPNSQCEVVNQLSSCSCLPGFQGNPPNCRPECINNNECSNQLACIQQKCKNPCTDSCGANADCNVANHVAICLCRAGFTGDPFTQCSPVPIVEVNKPCSPTPCGANAVCKEQGNAGSCSCLPDYTGNPYEGCRPECIMNSDCPANLVCTQNKCRDPCPGSCELDEPVNVNPCNPSPCGPNSECRVNNGIAICSCRSTFVGSPPNCRPECVVNTECPTNRACINQKCADPCPNSCGLNANCKVINHSPICFCNNGYTGDPFTQCFYDIVPAIPTQPTQDPCVPSPCGANSVCQKIGETAACSCAPNYIGSPPNCRPECTVNTDCASNKACMQEKCQDPCLGSCGFDAVCSVFNHVPVCTCRDGYTGNPFDQCRPQPIYNEPAEVDLCSSNPCGSNAQCNNGICTCNPEFYGDPYMGCRPECVLNTDCPRDKTCVRNKCKNPCPEPCAFNAQCSVVNHVPICSCPTGFEGNAFIQCNAIRDPTPVSPCAQSPCGPNSLCRPINGQAVCTCVQGYIGSPPLCRPECTSSSDCPLNQACINQKCKDPCVGACGIEAICKIVNHNPICHCASKFTGDPFVRCVPIPDTPPVPINPCQPSPCGPNALCQVNNDSPSCSCLPDFTGSPPNCRPECISNSECPNNQACIRNKCTDPCPGSCGTNAECRTVSHVPMCFCPSQYTGDPFTQCILRPLDVPVETSNPCVPSPCGSNAVCKEQNGAGSCTCITDYTGNPYEGCRPECVTSSDCSLNLACTNFKCKDPCPGTCGLNAQCQVINHLATCSCYPGYSGDPYRLCQISRPNGRIY</sequence>
<dbReference type="PANTHER" id="PTHR22963:SF39">
    <property type="entry name" value="DUMPY"/>
    <property type="match status" value="1"/>
</dbReference>
<feature type="domain" description="EGF-like" evidence="4">
    <location>
        <begin position="226"/>
        <end position="265"/>
    </location>
</feature>
<dbReference type="Gene3D" id="2.90.20.10">
    <property type="entry name" value="Plasmodium vivax P25 domain"/>
    <property type="match status" value="1"/>
</dbReference>
<feature type="domain" description="EGF-like" evidence="4">
    <location>
        <begin position="5474"/>
        <end position="5512"/>
    </location>
</feature>
<evidence type="ECO:0000256" key="3">
    <source>
        <dbReference type="SAM" id="SignalP"/>
    </source>
</evidence>
<feature type="disulfide bond" evidence="2">
    <location>
        <begin position="6551"/>
        <end position="6561"/>
    </location>
</feature>
<feature type="disulfide bond" evidence="2">
    <location>
        <begin position="2630"/>
        <end position="2640"/>
    </location>
</feature>
<feature type="domain" description="EGF-like" evidence="4">
    <location>
        <begin position="4049"/>
        <end position="4086"/>
    </location>
</feature>
<feature type="signal peptide" evidence="3">
    <location>
        <begin position="1"/>
        <end position="20"/>
    </location>
</feature>
<feature type="domain" description="EGF-like" evidence="4">
    <location>
        <begin position="5786"/>
        <end position="5824"/>
    </location>
</feature>
<dbReference type="PROSITE" id="PS01186">
    <property type="entry name" value="EGF_2"/>
    <property type="match status" value="35"/>
</dbReference>
<feature type="domain" description="EGF-like" evidence="4">
    <location>
        <begin position="4202"/>
        <end position="4240"/>
    </location>
</feature>
<feature type="domain" description="EGF-like" evidence="4">
    <location>
        <begin position="5426"/>
        <end position="5460"/>
    </location>
</feature>
<feature type="domain" description="EGF-like" evidence="4">
    <location>
        <begin position="1560"/>
        <end position="1597"/>
    </location>
</feature>
<feature type="domain" description="EGF-like" evidence="4">
    <location>
        <begin position="3381"/>
        <end position="3418"/>
    </location>
</feature>
<evidence type="ECO:0000256" key="2">
    <source>
        <dbReference type="PROSITE-ProRule" id="PRU00076"/>
    </source>
</evidence>
<evidence type="ECO:0000313" key="7">
    <source>
        <dbReference type="Proteomes" id="UP000215335"/>
    </source>
</evidence>
<feature type="domain" description="EGF-like" evidence="4">
    <location>
        <begin position="2568"/>
        <end position="2606"/>
    </location>
</feature>
<feature type="disulfide bond" evidence="2">
    <location>
        <begin position="4159"/>
        <end position="4169"/>
    </location>
</feature>
<feature type="domain" description="EGF-like" evidence="4">
    <location>
        <begin position="5252"/>
        <end position="5291"/>
    </location>
</feature>
<feature type="domain" description="EGF-like" evidence="4">
    <location>
        <begin position="267"/>
        <end position="303"/>
    </location>
</feature>
<feature type="domain" description="EGF-like" evidence="4">
    <location>
        <begin position="436"/>
        <end position="473"/>
    </location>
</feature>
<dbReference type="SMART" id="SM00274">
    <property type="entry name" value="FOLN"/>
    <property type="match status" value="36"/>
</dbReference>
<evidence type="ECO:0000256" key="1">
    <source>
        <dbReference type="ARBA" id="ARBA00023157"/>
    </source>
</evidence>
<keyword evidence="2" id="KW-0245">EGF-like domain</keyword>
<dbReference type="InterPro" id="IPR000742">
    <property type="entry name" value="EGF"/>
</dbReference>
<feature type="domain" description="EGF-like" evidence="4">
    <location>
        <begin position="5889"/>
        <end position="5928"/>
    </location>
</feature>
<dbReference type="Gene3D" id="2.10.25.10">
    <property type="entry name" value="Laminin"/>
    <property type="match status" value="1"/>
</dbReference>
<evidence type="ECO:0000259" key="4">
    <source>
        <dbReference type="PROSITE" id="PS50026"/>
    </source>
</evidence>
<dbReference type="InterPro" id="IPR048407">
    <property type="entry name" value="Dumpy_DPY"/>
</dbReference>
<feature type="domain" description="EGF-like" evidence="4">
    <location>
        <begin position="4895"/>
        <end position="4932"/>
    </location>
</feature>
<dbReference type="InterPro" id="IPR003645">
    <property type="entry name" value="Fol_N"/>
</dbReference>
<feature type="domain" description="EGF-like" evidence="4">
    <location>
        <begin position="1826"/>
        <end position="1864"/>
    </location>
</feature>
<dbReference type="GO" id="GO:0030414">
    <property type="term" value="F:peptidase inhibitor activity"/>
    <property type="evidence" value="ECO:0007669"/>
    <property type="project" value="InterPro"/>
</dbReference>
<feature type="domain" description="EGF-like" evidence="4">
    <location>
        <begin position="975"/>
        <end position="1013"/>
    </location>
</feature>